<dbReference type="PANTHER" id="PTHR35011">
    <property type="entry name" value="2,3-DIKETO-L-GULONATE TRAP TRANSPORTER SMALL PERMEASE PROTEIN YIAM"/>
    <property type="match status" value="1"/>
</dbReference>
<dbReference type="PANTHER" id="PTHR35011:SF10">
    <property type="entry name" value="TRAP TRANSPORTER SMALL PERMEASE PROTEIN"/>
    <property type="match status" value="1"/>
</dbReference>
<dbReference type="GO" id="GO:0022857">
    <property type="term" value="F:transmembrane transporter activity"/>
    <property type="evidence" value="ECO:0007669"/>
    <property type="project" value="UniProtKB-UniRule"/>
</dbReference>
<protein>
    <recommendedName>
        <fullName evidence="9">TRAP transporter small permease protein</fullName>
    </recommendedName>
</protein>
<name>A0A0B5E701_9RHOB</name>
<keyword evidence="12" id="KW-1185">Reference proteome</keyword>
<sequence length="183" mass="20206">MKAVEHALKYCAYLLIALAGLSLLAMMIHVFADVVLKYFFNDPIPGTAEVVARYYMVAAVFLPLPLVELRNSGVAVDLFYGMFGTAMRRLMVLVAYLGQLCFFSILAWQSWADAMRAMAKGEYVDGQIVVIVWPASFFLPAGFGIAALVSLLRIVQVLLRDDWEDVVEYGGPVEAQADAGEVR</sequence>
<reference evidence="11 12" key="1">
    <citation type="journal article" date="2014" name="Int. J. Syst. Evol. Microbiol.">
        <title>Celeribacter indicus sp. nov., a polycyclic aromatic hydrocarbon-degrading bacterium from deep-sea sediment and reclassification of Huaishuia halophila as Celeribacter halophilus comb. nov.</title>
        <authorList>
            <person name="Lai Q."/>
            <person name="Cao J."/>
            <person name="Yuan J."/>
            <person name="Li F."/>
            <person name="Shao Z."/>
        </authorList>
    </citation>
    <scope>NUCLEOTIDE SEQUENCE [LARGE SCALE GENOMIC DNA]</scope>
    <source>
        <strain evidence="11">P73</strain>
        <plasmid evidence="12">Plasmid pP73A</plasmid>
    </source>
</reference>
<feature type="domain" description="Tripartite ATP-independent periplasmic transporters DctQ component" evidence="10">
    <location>
        <begin position="26"/>
        <end position="158"/>
    </location>
</feature>
<comment type="subcellular location">
    <subcellularLocation>
        <location evidence="1 9">Cell inner membrane</location>
        <topology evidence="1 9">Multi-pass membrane protein</topology>
    </subcellularLocation>
</comment>
<geneLocation type="plasmid" evidence="11 12">
    <name>pP73A</name>
</geneLocation>
<dbReference type="InterPro" id="IPR007387">
    <property type="entry name" value="TRAP_DctQ"/>
</dbReference>
<feature type="transmembrane region" description="Helical" evidence="9">
    <location>
        <begin position="52"/>
        <end position="69"/>
    </location>
</feature>
<dbReference type="AlphaFoldDB" id="A0A0B5E701"/>
<evidence type="ECO:0000256" key="8">
    <source>
        <dbReference type="ARBA" id="ARBA00038436"/>
    </source>
</evidence>
<keyword evidence="7 9" id="KW-0472">Membrane</keyword>
<evidence type="ECO:0000256" key="3">
    <source>
        <dbReference type="ARBA" id="ARBA00022475"/>
    </source>
</evidence>
<gene>
    <name evidence="11" type="ORF">P73_4505</name>
</gene>
<dbReference type="GO" id="GO:0005886">
    <property type="term" value="C:plasma membrane"/>
    <property type="evidence" value="ECO:0007669"/>
    <property type="project" value="UniProtKB-SubCell"/>
</dbReference>
<dbReference type="KEGG" id="cid:P73_4505"/>
<evidence type="ECO:0000256" key="9">
    <source>
        <dbReference type="RuleBase" id="RU369079"/>
    </source>
</evidence>
<organism evidence="11 12">
    <name type="scientific">Celeribacter indicus</name>
    <dbReference type="NCBI Taxonomy" id="1208324"/>
    <lineage>
        <taxon>Bacteria</taxon>
        <taxon>Pseudomonadati</taxon>
        <taxon>Pseudomonadota</taxon>
        <taxon>Alphaproteobacteria</taxon>
        <taxon>Rhodobacterales</taxon>
        <taxon>Roseobacteraceae</taxon>
        <taxon>Celeribacter</taxon>
    </lineage>
</organism>
<keyword evidence="6 9" id="KW-1133">Transmembrane helix</keyword>
<evidence type="ECO:0000256" key="5">
    <source>
        <dbReference type="ARBA" id="ARBA00022692"/>
    </source>
</evidence>
<evidence type="ECO:0000256" key="6">
    <source>
        <dbReference type="ARBA" id="ARBA00022989"/>
    </source>
</evidence>
<evidence type="ECO:0000259" key="10">
    <source>
        <dbReference type="Pfam" id="PF04290"/>
    </source>
</evidence>
<comment type="subunit">
    <text evidence="9">The complex comprises the extracytoplasmic solute receptor protein and the two transmembrane proteins.</text>
</comment>
<proteinExistence type="inferred from homology"/>
<evidence type="ECO:0000313" key="11">
    <source>
        <dbReference type="EMBL" id="AJE49220.1"/>
    </source>
</evidence>
<evidence type="ECO:0000256" key="4">
    <source>
        <dbReference type="ARBA" id="ARBA00022519"/>
    </source>
</evidence>
<accession>A0A0B5E701</accession>
<dbReference type="Proteomes" id="UP000031521">
    <property type="component" value="Plasmid pP73A"/>
</dbReference>
<keyword evidence="5 9" id="KW-0812">Transmembrane</keyword>
<evidence type="ECO:0000256" key="7">
    <source>
        <dbReference type="ARBA" id="ARBA00023136"/>
    </source>
</evidence>
<dbReference type="OrthoDB" id="9814265at2"/>
<evidence type="ECO:0000256" key="1">
    <source>
        <dbReference type="ARBA" id="ARBA00004429"/>
    </source>
</evidence>
<keyword evidence="11" id="KW-0614">Plasmid</keyword>
<dbReference type="EMBL" id="CP004394">
    <property type="protein sequence ID" value="AJE49220.1"/>
    <property type="molecule type" value="Genomic_DNA"/>
</dbReference>
<evidence type="ECO:0000256" key="2">
    <source>
        <dbReference type="ARBA" id="ARBA00022448"/>
    </source>
</evidence>
<feature type="transmembrane region" description="Helical" evidence="9">
    <location>
        <begin position="90"/>
        <end position="111"/>
    </location>
</feature>
<dbReference type="RefSeq" id="WP_074743439.1">
    <property type="nucleotide sequence ID" value="NZ_CP004394.1"/>
</dbReference>
<dbReference type="InterPro" id="IPR055348">
    <property type="entry name" value="DctQ"/>
</dbReference>
<comment type="function">
    <text evidence="9">Part of the tripartite ATP-independent periplasmic (TRAP) transport system.</text>
</comment>
<comment type="similarity">
    <text evidence="8 9">Belongs to the TRAP transporter small permease family.</text>
</comment>
<dbReference type="GO" id="GO:0015740">
    <property type="term" value="P:C4-dicarboxylate transport"/>
    <property type="evidence" value="ECO:0007669"/>
    <property type="project" value="TreeGrafter"/>
</dbReference>
<keyword evidence="2 9" id="KW-0813">Transport</keyword>
<keyword evidence="3" id="KW-1003">Cell membrane</keyword>
<dbReference type="HOGENOM" id="CLU_086356_8_3_5"/>
<dbReference type="Pfam" id="PF04290">
    <property type="entry name" value="DctQ"/>
    <property type="match status" value="1"/>
</dbReference>
<keyword evidence="4 9" id="KW-0997">Cell inner membrane</keyword>
<evidence type="ECO:0000313" key="12">
    <source>
        <dbReference type="Proteomes" id="UP000031521"/>
    </source>
</evidence>
<feature type="transmembrane region" description="Helical" evidence="9">
    <location>
        <begin position="131"/>
        <end position="152"/>
    </location>
</feature>
<feature type="transmembrane region" description="Helical" evidence="9">
    <location>
        <begin position="12"/>
        <end position="32"/>
    </location>
</feature>